<comment type="caution">
    <text evidence="1">The sequence shown here is derived from an EMBL/GenBank/DDBJ whole genome shotgun (WGS) entry which is preliminary data.</text>
</comment>
<dbReference type="Proteomes" id="UP000247480">
    <property type="component" value="Unassembled WGS sequence"/>
</dbReference>
<dbReference type="EMBL" id="BGJZ01000236">
    <property type="protein sequence ID" value="GBH11335.1"/>
    <property type="molecule type" value="Genomic_DNA"/>
</dbReference>
<reference evidence="1 2" key="1">
    <citation type="submission" date="2018-04" db="EMBL/GenBank/DDBJ databases">
        <title>Draft genome sequence of Pseudomonas syringae pv. actinidiae biovar 1 strains isolated from kiwifruit in Kagawa prefecture.</title>
        <authorList>
            <person name="Tabuchi M."/>
            <person name="Saito M."/>
            <person name="Fujiwara S."/>
            <person name="Sasa N."/>
            <person name="Akimitsu K."/>
            <person name="Gomi K."/>
            <person name="Konishi-Sugita S."/>
            <person name="Hamano K."/>
            <person name="Kataoka I."/>
        </authorList>
    </citation>
    <scope>NUCLEOTIDE SEQUENCE [LARGE SCALE GENOMIC DNA]</scope>
    <source>
        <strain evidence="1 2">MAFF212206</strain>
    </source>
</reference>
<dbReference type="SUPFAM" id="SSF49373">
    <property type="entry name" value="Invasin/intimin cell-adhesion fragments"/>
    <property type="match status" value="1"/>
</dbReference>
<sequence length="651" mass="68353">MTTPLERNTLMPYDLKTDQALPARNDENLIAPSVAIKINNEGLLPVSALTGPIEVTFAAWLNVMEGISYQLLWDDKLTGEVKLIEKGTEPGTILNANIPVDVLTEGKHTIAYRLTNIENGTTSDSPSSPVEVDITQPGAPTLAPIILPRETLNGLTSEELENMGDVLTGTIASYNGMQEGDVVRTYWNDVPGPMAVVTKDDMGLKRVMVDFVRSFLELIGDIEAPVYYTVTDLAGNQSMASETLDVKLQLTVTTPLPTPTIKEATGSTLDPINASAGATVVIDATANLKTGDQVIVQWQGPKGSDTKEKTLTSAEAGQALEVLFAAVLVTANAGQTVSVSYVVNRVNGLVQVSDILALQVVSGLAELPAPRMDTVGADGVVTPSLIPGYGATVRVTYPGMGAQDSVVVNWRGASSHDTAAQVAGSGELQFNVPKALISATAGRSATVTYTVTRAGELAVSTALQLSVKQELVLDTSPVTLAGKIYLLPGSPDLLPNFPAETTVQRHASGGHAPYRYASSNPLVVSVDGNGLASVRGKGTATITATDALGATKSYPVTVTGVIHCIGLGSGSFSQISKASANNGARIPTIHELVEIYTLYGNRWPMGNGNYWSSTVSSAGIGGWNWYYVKNMVSGGNFKLKSHNASLGVGIK</sequence>
<gene>
    <name evidence="1" type="ORF">KPSA1_04775</name>
</gene>
<dbReference type="InterPro" id="IPR008964">
    <property type="entry name" value="Invasin/intimin_cell_adhesion"/>
</dbReference>
<accession>A0A2V0QM43</accession>
<name>A0A2V0QM43_PSESF</name>
<evidence type="ECO:0000313" key="2">
    <source>
        <dbReference type="Proteomes" id="UP000247480"/>
    </source>
</evidence>
<dbReference type="AlphaFoldDB" id="A0A2V0QM43"/>
<organism evidence="1 2">
    <name type="scientific">Pseudomonas syringae pv. actinidiae</name>
    <dbReference type="NCBI Taxonomy" id="103796"/>
    <lineage>
        <taxon>Bacteria</taxon>
        <taxon>Pseudomonadati</taxon>
        <taxon>Pseudomonadota</taxon>
        <taxon>Gammaproteobacteria</taxon>
        <taxon>Pseudomonadales</taxon>
        <taxon>Pseudomonadaceae</taxon>
        <taxon>Pseudomonas</taxon>
        <taxon>Pseudomonas syringae</taxon>
    </lineage>
</organism>
<evidence type="ECO:0000313" key="1">
    <source>
        <dbReference type="EMBL" id="GBH11335.1"/>
    </source>
</evidence>
<protein>
    <submittedName>
        <fullName evidence="1">Dihydroxyacid dehydratase/phosphogluconate dehydratase</fullName>
    </submittedName>
</protein>
<proteinExistence type="predicted"/>
<dbReference type="Gene3D" id="2.60.40.1080">
    <property type="match status" value="1"/>
</dbReference>